<gene>
    <name evidence="2" type="ORF">GCM10010326_22130</name>
</gene>
<feature type="region of interest" description="Disordered" evidence="1">
    <location>
        <begin position="115"/>
        <end position="135"/>
    </location>
</feature>
<reference evidence="3" key="1">
    <citation type="journal article" date="2019" name="Int. J. Syst. Evol. Microbiol.">
        <title>The Global Catalogue of Microorganisms (GCM) 10K type strain sequencing project: providing services to taxonomists for standard genome sequencing and annotation.</title>
        <authorList>
            <consortium name="The Broad Institute Genomics Platform"/>
            <consortium name="The Broad Institute Genome Sequencing Center for Infectious Disease"/>
            <person name="Wu L."/>
            <person name="Ma J."/>
        </authorList>
    </citation>
    <scope>NUCLEOTIDE SEQUENCE [LARGE SCALE GENOMIC DNA]</scope>
    <source>
        <strain evidence="3">JCM 4594</strain>
    </source>
</reference>
<evidence type="ECO:0000256" key="1">
    <source>
        <dbReference type="SAM" id="MobiDB-lite"/>
    </source>
</evidence>
<comment type="caution">
    <text evidence="2">The sequence shown here is derived from an EMBL/GenBank/DDBJ whole genome shotgun (WGS) entry which is preliminary data.</text>
</comment>
<dbReference type="Proteomes" id="UP000600946">
    <property type="component" value="Unassembled WGS sequence"/>
</dbReference>
<name>A0ABQ2ZZ61_9ACTN</name>
<feature type="compositionally biased region" description="Basic and acidic residues" evidence="1">
    <location>
        <begin position="1"/>
        <end position="16"/>
    </location>
</feature>
<feature type="compositionally biased region" description="Basic and acidic residues" evidence="1">
    <location>
        <begin position="40"/>
        <end position="67"/>
    </location>
</feature>
<accession>A0ABQ2ZZ61</accession>
<evidence type="ECO:0000313" key="2">
    <source>
        <dbReference type="EMBL" id="GGY28118.1"/>
    </source>
</evidence>
<proteinExistence type="predicted"/>
<organism evidence="2 3">
    <name type="scientific">Streptomyces xanthochromogenes</name>
    <dbReference type="NCBI Taxonomy" id="67384"/>
    <lineage>
        <taxon>Bacteria</taxon>
        <taxon>Bacillati</taxon>
        <taxon>Actinomycetota</taxon>
        <taxon>Actinomycetes</taxon>
        <taxon>Kitasatosporales</taxon>
        <taxon>Streptomycetaceae</taxon>
        <taxon>Streptomyces</taxon>
    </lineage>
</organism>
<dbReference type="EMBL" id="BMUU01000003">
    <property type="protein sequence ID" value="GGY28118.1"/>
    <property type="molecule type" value="Genomic_DNA"/>
</dbReference>
<protein>
    <submittedName>
        <fullName evidence="2">Uncharacterized protein</fullName>
    </submittedName>
</protein>
<evidence type="ECO:0000313" key="3">
    <source>
        <dbReference type="Proteomes" id="UP000600946"/>
    </source>
</evidence>
<keyword evidence="3" id="KW-1185">Reference proteome</keyword>
<sequence length="135" mass="14006">MGLRREETRDIFDHHQSGLQDFKGAGDVQPQAGPGAGCDTGHEAGEREIGAREPGDSDIDGLSRGEVDGGQVAEVGHLGPVMREDRRGARVDLGVPCDRPAEHLGHGHVEAAVPRAHAADPGTGGAHCSAPTKRA</sequence>
<feature type="region of interest" description="Disordered" evidence="1">
    <location>
        <begin position="1"/>
        <end position="67"/>
    </location>
</feature>